<proteinExistence type="predicted"/>
<gene>
    <name evidence="1" type="ORF">BSQ44_24030</name>
</gene>
<reference evidence="2" key="1">
    <citation type="submission" date="2016-11" db="EMBL/GenBank/DDBJ databases">
        <title>Mesorhizobium oceanicum sp. nov., isolated from deep seawater in South China Sea.</title>
        <authorList>
            <person name="Fu G.-Y."/>
        </authorList>
    </citation>
    <scope>NUCLEOTIDE SEQUENCE [LARGE SCALE GENOMIC DNA]</scope>
    <source>
        <strain evidence="2">B7</strain>
    </source>
</reference>
<organism evidence="1 2">
    <name type="scientific">Aquibium oceanicum</name>
    <dbReference type="NCBI Taxonomy" id="1670800"/>
    <lineage>
        <taxon>Bacteria</taxon>
        <taxon>Pseudomonadati</taxon>
        <taxon>Pseudomonadota</taxon>
        <taxon>Alphaproteobacteria</taxon>
        <taxon>Hyphomicrobiales</taxon>
        <taxon>Phyllobacteriaceae</taxon>
        <taxon>Aquibium</taxon>
    </lineage>
</organism>
<dbReference type="STRING" id="1670800.BSQ44_24030"/>
<name>A0A1L3SXQ4_9HYPH</name>
<dbReference type="KEGG" id="meso:BSQ44_24030"/>
<dbReference type="EMBL" id="CP018171">
    <property type="protein sequence ID" value="APH74092.1"/>
    <property type="molecule type" value="Genomic_DNA"/>
</dbReference>
<keyword evidence="2" id="KW-1185">Reference proteome</keyword>
<dbReference type="RefSeq" id="WP_072607556.1">
    <property type="nucleotide sequence ID" value="NZ_CP018171.1"/>
</dbReference>
<dbReference type="AlphaFoldDB" id="A0A1L3SXQ4"/>
<evidence type="ECO:0000313" key="1">
    <source>
        <dbReference type="EMBL" id="APH74092.1"/>
    </source>
</evidence>
<dbReference type="Proteomes" id="UP000182840">
    <property type="component" value="Chromosome"/>
</dbReference>
<evidence type="ECO:0000313" key="2">
    <source>
        <dbReference type="Proteomes" id="UP000182840"/>
    </source>
</evidence>
<sequence length="199" mass="22028">MQQLETTASAMDTLATRKSEAASRLKVLRDKAGTAILEGRKFDHSAIDALEHEIEALEAAEGEVTRREREASDKAIQARRKAKREELANLHSERLEALETADTLARELAGALKDVRNLTTSVHAGVRALGYPAPHTITGPYFEQRLSWLLADALSPVGMATNRFGHIEWPIHPPFHAGNWREAEEKISAHEIEPALKGE</sequence>
<protein>
    <submittedName>
        <fullName evidence="1">Uncharacterized protein</fullName>
    </submittedName>
</protein>
<accession>A0A1L3SXQ4</accession>